<keyword evidence="2" id="KW-1185">Reference proteome</keyword>
<accession>A0ACA9QBY4</accession>
<reference evidence="1" key="1">
    <citation type="submission" date="2021-06" db="EMBL/GenBank/DDBJ databases">
        <authorList>
            <person name="Kallberg Y."/>
            <person name="Tangrot J."/>
            <person name="Rosling A."/>
        </authorList>
    </citation>
    <scope>NUCLEOTIDE SEQUENCE</scope>
    <source>
        <strain evidence="1">IL203A</strain>
    </source>
</reference>
<protein>
    <submittedName>
        <fullName evidence="1">3835_t:CDS:1</fullName>
    </submittedName>
</protein>
<proteinExistence type="predicted"/>
<organism evidence="1 2">
    <name type="scientific">Dentiscutata heterogama</name>
    <dbReference type="NCBI Taxonomy" id="1316150"/>
    <lineage>
        <taxon>Eukaryota</taxon>
        <taxon>Fungi</taxon>
        <taxon>Fungi incertae sedis</taxon>
        <taxon>Mucoromycota</taxon>
        <taxon>Glomeromycotina</taxon>
        <taxon>Glomeromycetes</taxon>
        <taxon>Diversisporales</taxon>
        <taxon>Gigasporaceae</taxon>
        <taxon>Dentiscutata</taxon>
    </lineage>
</organism>
<dbReference type="Proteomes" id="UP000789702">
    <property type="component" value="Unassembled WGS sequence"/>
</dbReference>
<name>A0ACA9QBY4_9GLOM</name>
<gene>
    <name evidence="1" type="ORF">DHETER_LOCUS13928</name>
</gene>
<comment type="caution">
    <text evidence="1">The sequence shown here is derived from an EMBL/GenBank/DDBJ whole genome shotgun (WGS) entry which is preliminary data.</text>
</comment>
<feature type="non-terminal residue" evidence="1">
    <location>
        <position position="1"/>
    </location>
</feature>
<sequence>DKIHAIEASGHIVTNIAVEKKALTLSLKVCPSSERATISIVGYKPWVPNVEFTGRGL</sequence>
<evidence type="ECO:0000313" key="2">
    <source>
        <dbReference type="Proteomes" id="UP000789702"/>
    </source>
</evidence>
<dbReference type="EMBL" id="CAJVPU010040285">
    <property type="protein sequence ID" value="CAG8738951.1"/>
    <property type="molecule type" value="Genomic_DNA"/>
</dbReference>
<evidence type="ECO:0000313" key="1">
    <source>
        <dbReference type="EMBL" id="CAG8738951.1"/>
    </source>
</evidence>